<feature type="transmembrane region" description="Helical" evidence="2">
    <location>
        <begin position="381"/>
        <end position="410"/>
    </location>
</feature>
<feature type="transmembrane region" description="Helical" evidence="2">
    <location>
        <begin position="290"/>
        <end position="310"/>
    </location>
</feature>
<keyword evidence="2" id="KW-1133">Transmembrane helix</keyword>
<feature type="transmembrane region" description="Helical" evidence="2">
    <location>
        <begin position="142"/>
        <end position="163"/>
    </location>
</feature>
<feature type="transmembrane region" description="Helical" evidence="2">
    <location>
        <begin position="257"/>
        <end position="278"/>
    </location>
</feature>
<sequence length="508" mass="57054">MEDVDWKKPGPNPLVTHNISLKGLEYHIGRPDCTSDCSVAATKFLGYLRGTQDILDQTHGEKWIADWDIPVYQLNDFIYFCTDDNFTNYTLGQAADWFTNKANKRSRLDHLVNRTLNVCPTQFCKSLIWEGNPDVSGIGINVAFVVQAVLASLFLLFYIGFYISDVVDVNRHQEAQEQFDLQGNRNLADHQPDIQGQQPEQTDAQKPTKLLDPATLRETADDCLEVFWSTCYVFAFTFVISALILNVDDTNHSAGRIYSGYFGYLGAVHSIAVLICLWPWFPGRHKYPALTFSGLLVLLCMMAAVSITFFNEAKLTANKTTFEARCLEAGQSTHYVQHLVKYTPYAVFALILLWGGSLLIIRIRTPKMAYQQNLKHTDLTLYLVLTGILGGFLVLTSLVLVWLSLGFFMYLRQKVAELAGTSYKENEWGFGQVVAVVAWVPLLGQFSAIVICGLAKLFLVDGAKELFKPVPKDQRGTARVLAHALKKRHHQKQQHGSTPGERVPLASM</sequence>
<dbReference type="Proteomes" id="UP001303222">
    <property type="component" value="Unassembled WGS sequence"/>
</dbReference>
<evidence type="ECO:0000256" key="2">
    <source>
        <dbReference type="SAM" id="Phobius"/>
    </source>
</evidence>
<organism evidence="3 4">
    <name type="scientific">Pseudoneurospora amorphoporcata</name>
    <dbReference type="NCBI Taxonomy" id="241081"/>
    <lineage>
        <taxon>Eukaryota</taxon>
        <taxon>Fungi</taxon>
        <taxon>Dikarya</taxon>
        <taxon>Ascomycota</taxon>
        <taxon>Pezizomycotina</taxon>
        <taxon>Sordariomycetes</taxon>
        <taxon>Sordariomycetidae</taxon>
        <taxon>Sordariales</taxon>
        <taxon>Sordariaceae</taxon>
        <taxon>Pseudoneurospora</taxon>
    </lineage>
</organism>
<accession>A0AAN6SBJ9</accession>
<keyword evidence="2" id="KW-0472">Membrane</keyword>
<reference evidence="3" key="2">
    <citation type="submission" date="2023-06" db="EMBL/GenBank/DDBJ databases">
        <authorList>
            <consortium name="Lawrence Berkeley National Laboratory"/>
            <person name="Mondo S.J."/>
            <person name="Hensen N."/>
            <person name="Bonometti L."/>
            <person name="Westerberg I."/>
            <person name="Brannstrom I.O."/>
            <person name="Guillou S."/>
            <person name="Cros-Aarteil S."/>
            <person name="Calhoun S."/>
            <person name="Haridas S."/>
            <person name="Kuo A."/>
            <person name="Pangilinan J."/>
            <person name="Riley R."/>
            <person name="Labutti K."/>
            <person name="Andreopoulos B."/>
            <person name="Lipzen A."/>
            <person name="Chen C."/>
            <person name="Yanf M."/>
            <person name="Daum C."/>
            <person name="Ng V."/>
            <person name="Clum A."/>
            <person name="Steindorff A."/>
            <person name="Ohm R."/>
            <person name="Martin F."/>
            <person name="Silar P."/>
            <person name="Natvig D."/>
            <person name="Lalanne C."/>
            <person name="Gautier V."/>
            <person name="Ament-Velasquez S.L."/>
            <person name="Kruys A."/>
            <person name="Hutchinson M.I."/>
            <person name="Powell A.J."/>
            <person name="Barry K."/>
            <person name="Miller A.N."/>
            <person name="Grigoriev I.V."/>
            <person name="Debuchy R."/>
            <person name="Gladieux P."/>
            <person name="Thoren M.H."/>
            <person name="Johannesson H."/>
        </authorList>
    </citation>
    <scope>NUCLEOTIDE SEQUENCE</scope>
    <source>
        <strain evidence="3">CBS 626.80</strain>
    </source>
</reference>
<protein>
    <submittedName>
        <fullName evidence="3">Uncharacterized protein</fullName>
    </submittedName>
</protein>
<evidence type="ECO:0000313" key="3">
    <source>
        <dbReference type="EMBL" id="KAK3948212.1"/>
    </source>
</evidence>
<dbReference type="EMBL" id="MU859278">
    <property type="protein sequence ID" value="KAK3948212.1"/>
    <property type="molecule type" value="Genomic_DNA"/>
</dbReference>
<reference evidence="3" key="1">
    <citation type="journal article" date="2023" name="Mol. Phylogenet. Evol.">
        <title>Genome-scale phylogeny and comparative genomics of the fungal order Sordariales.</title>
        <authorList>
            <person name="Hensen N."/>
            <person name="Bonometti L."/>
            <person name="Westerberg I."/>
            <person name="Brannstrom I.O."/>
            <person name="Guillou S."/>
            <person name="Cros-Aarteil S."/>
            <person name="Calhoun S."/>
            <person name="Haridas S."/>
            <person name="Kuo A."/>
            <person name="Mondo S."/>
            <person name="Pangilinan J."/>
            <person name="Riley R."/>
            <person name="LaButti K."/>
            <person name="Andreopoulos B."/>
            <person name="Lipzen A."/>
            <person name="Chen C."/>
            <person name="Yan M."/>
            <person name="Daum C."/>
            <person name="Ng V."/>
            <person name="Clum A."/>
            <person name="Steindorff A."/>
            <person name="Ohm R.A."/>
            <person name="Martin F."/>
            <person name="Silar P."/>
            <person name="Natvig D.O."/>
            <person name="Lalanne C."/>
            <person name="Gautier V."/>
            <person name="Ament-Velasquez S.L."/>
            <person name="Kruys A."/>
            <person name="Hutchinson M.I."/>
            <person name="Powell A.J."/>
            <person name="Barry K."/>
            <person name="Miller A.N."/>
            <person name="Grigoriev I.V."/>
            <person name="Debuchy R."/>
            <person name="Gladieux P."/>
            <person name="Hiltunen Thoren M."/>
            <person name="Johannesson H."/>
        </authorList>
    </citation>
    <scope>NUCLEOTIDE SEQUENCE</scope>
    <source>
        <strain evidence="3">CBS 626.80</strain>
    </source>
</reference>
<evidence type="ECO:0000256" key="1">
    <source>
        <dbReference type="SAM" id="MobiDB-lite"/>
    </source>
</evidence>
<dbReference type="AlphaFoldDB" id="A0AAN6SBJ9"/>
<keyword evidence="4" id="KW-1185">Reference proteome</keyword>
<comment type="caution">
    <text evidence="3">The sequence shown here is derived from an EMBL/GenBank/DDBJ whole genome shotgun (WGS) entry which is preliminary data.</text>
</comment>
<name>A0AAN6SBJ9_9PEZI</name>
<feature type="transmembrane region" description="Helical" evidence="2">
    <location>
        <begin position="430"/>
        <end position="459"/>
    </location>
</feature>
<feature type="transmembrane region" description="Helical" evidence="2">
    <location>
        <begin position="342"/>
        <end position="361"/>
    </location>
</feature>
<keyword evidence="2" id="KW-0812">Transmembrane</keyword>
<proteinExistence type="predicted"/>
<feature type="region of interest" description="Disordered" evidence="1">
    <location>
        <begin position="488"/>
        <end position="508"/>
    </location>
</feature>
<evidence type="ECO:0000313" key="4">
    <source>
        <dbReference type="Proteomes" id="UP001303222"/>
    </source>
</evidence>
<feature type="transmembrane region" description="Helical" evidence="2">
    <location>
        <begin position="226"/>
        <end position="245"/>
    </location>
</feature>
<gene>
    <name evidence="3" type="ORF">QBC32DRAFT_222495</name>
</gene>